<feature type="compositionally biased region" description="Pro residues" evidence="5">
    <location>
        <begin position="270"/>
        <end position="282"/>
    </location>
</feature>
<dbReference type="AlphaFoldDB" id="A0AAV5GWA4"/>
<dbReference type="Pfam" id="PF06058">
    <property type="entry name" value="DCP1"/>
    <property type="match status" value="1"/>
</dbReference>
<comment type="subcellular location">
    <subcellularLocation>
        <location evidence="1">Cytoplasm</location>
    </subcellularLocation>
</comment>
<reference evidence="6 7" key="1">
    <citation type="submission" date="2021-12" db="EMBL/GenBank/DDBJ databases">
        <title>High titer production of polyol ester of fatty acids by Rhodotorula paludigena BS15 towards product separation-free biomass refinery.</title>
        <authorList>
            <person name="Mano J."/>
            <person name="Ono H."/>
            <person name="Tanaka T."/>
            <person name="Naito K."/>
            <person name="Sushida H."/>
            <person name="Ike M."/>
            <person name="Tokuyasu K."/>
            <person name="Kitaoka M."/>
        </authorList>
    </citation>
    <scope>NUCLEOTIDE SEQUENCE [LARGE SCALE GENOMIC DNA]</scope>
    <source>
        <strain evidence="6 7">BS15</strain>
    </source>
</reference>
<feature type="compositionally biased region" description="Low complexity" evidence="5">
    <location>
        <begin position="306"/>
        <end position="341"/>
    </location>
</feature>
<organism evidence="6 7">
    <name type="scientific">Rhodotorula paludigena</name>
    <dbReference type="NCBI Taxonomy" id="86838"/>
    <lineage>
        <taxon>Eukaryota</taxon>
        <taxon>Fungi</taxon>
        <taxon>Dikarya</taxon>
        <taxon>Basidiomycota</taxon>
        <taxon>Pucciniomycotina</taxon>
        <taxon>Microbotryomycetes</taxon>
        <taxon>Sporidiobolales</taxon>
        <taxon>Sporidiobolaceae</taxon>
        <taxon>Rhodotorula</taxon>
    </lineage>
</organism>
<feature type="compositionally biased region" description="Low complexity" evidence="5">
    <location>
        <begin position="489"/>
        <end position="502"/>
    </location>
</feature>
<dbReference type="InterPro" id="IPR010334">
    <property type="entry name" value="Dcp1"/>
</dbReference>
<dbReference type="SUPFAM" id="SSF50729">
    <property type="entry name" value="PH domain-like"/>
    <property type="match status" value="1"/>
</dbReference>
<feature type="region of interest" description="Disordered" evidence="5">
    <location>
        <begin position="260"/>
        <end position="287"/>
    </location>
</feature>
<evidence type="ECO:0008006" key="8">
    <source>
        <dbReference type="Google" id="ProtNLM"/>
    </source>
</evidence>
<evidence type="ECO:0000256" key="4">
    <source>
        <dbReference type="ARBA" id="ARBA00022664"/>
    </source>
</evidence>
<proteinExistence type="inferred from homology"/>
<comment type="caution">
    <text evidence="6">The sequence shown here is derived from an EMBL/GenBank/DDBJ whole genome shotgun (WGS) entry which is preliminary data.</text>
</comment>
<evidence type="ECO:0000256" key="5">
    <source>
        <dbReference type="SAM" id="MobiDB-lite"/>
    </source>
</evidence>
<feature type="region of interest" description="Disordered" evidence="5">
    <location>
        <begin position="302"/>
        <end position="345"/>
    </location>
</feature>
<keyword evidence="3" id="KW-0963">Cytoplasm</keyword>
<dbReference type="PANTHER" id="PTHR16290">
    <property type="entry name" value="TRANSCRIPTION FACTOR SMIF DECAPPING ENZYME DCP1"/>
    <property type="match status" value="1"/>
</dbReference>
<dbReference type="EMBL" id="BQKY01000013">
    <property type="protein sequence ID" value="GJN93322.1"/>
    <property type="molecule type" value="Genomic_DNA"/>
</dbReference>
<dbReference type="GO" id="GO:0031087">
    <property type="term" value="P:deadenylation-independent decapping of nuclear-transcribed mRNA"/>
    <property type="evidence" value="ECO:0007669"/>
    <property type="project" value="TreeGrafter"/>
</dbReference>
<sequence>MALSAKEEIRQQLNLKNLQRHDPRIDRIITSTSHASLYDNKGTGWVKTGVEGPLFLFSRSVAPNYGFFVLNRNGLEYVQEFLTPECEVKSGGEFILFESGTDAGCLCSPSPLWLLMSLTPTPYLRLTDRATGIWVSEERERVELSQRMEQLRAKSAAAAAASAYTPSAPTPASPPQAVPVGQSISLDMLFKAASPAPAPAVLPAQPSPLAQQQPVNPLDALFAAATVSPSPARATLPSASPALAANRMPTQLEQLFAAASPTPQAAQLPLSPPQQSRPPPLSPAAQPTGMALLDSIFASAQGVSSPQPLAQQLPPRQQPAQTYASPSPAPATLPFSSAASPPAAPRDARDLLAMLGHPVSPPASAPAPAPIVQPGRPAQAHPIVNGDLPFPPTTSAAPPEAVANGEPRSTMHPAPFSMDATPAGGASLHRSAVAEAPKPAENEPKPGPPAPVSAKKAPMFAPPVLSHDVFSMLPLPGGASKTKKKEEAPAPVETPATAAAAPLELQSAKVEDEVPARNETEAEELVEVAKEPAAPAQATSSEATGSTTALPSPPAPTSPPATASADARELASITPRRTPSQQQASLLLDKAAIVDFADSAAKNAKVGLLDGAVTSCPMEKDVFIRRIVELLQKPSLSMQLYGRYLERYEELQE</sequence>
<evidence type="ECO:0000313" key="6">
    <source>
        <dbReference type="EMBL" id="GJN93322.1"/>
    </source>
</evidence>
<feature type="region of interest" description="Disordered" evidence="5">
    <location>
        <begin position="392"/>
        <end position="459"/>
    </location>
</feature>
<feature type="compositionally biased region" description="Basic and acidic residues" evidence="5">
    <location>
        <begin position="509"/>
        <end position="520"/>
    </location>
</feature>
<comment type="similarity">
    <text evidence="2">Belongs to the DCP1 family.</text>
</comment>
<keyword evidence="4" id="KW-0507">mRNA processing</keyword>
<dbReference type="GO" id="GO:0008047">
    <property type="term" value="F:enzyme activator activity"/>
    <property type="evidence" value="ECO:0007669"/>
    <property type="project" value="InterPro"/>
</dbReference>
<dbReference type="InterPro" id="IPR011993">
    <property type="entry name" value="PH-like_dom_sf"/>
</dbReference>
<evidence type="ECO:0000256" key="3">
    <source>
        <dbReference type="ARBA" id="ARBA00022490"/>
    </source>
</evidence>
<gene>
    <name evidence="6" type="ORF">Rhopal_006369-T1</name>
</gene>
<keyword evidence="7" id="KW-1185">Reference proteome</keyword>
<evidence type="ECO:0000256" key="2">
    <source>
        <dbReference type="ARBA" id="ARBA00008778"/>
    </source>
</evidence>
<accession>A0AAV5GWA4</accession>
<dbReference type="GO" id="GO:0006397">
    <property type="term" value="P:mRNA processing"/>
    <property type="evidence" value="ECO:0007669"/>
    <property type="project" value="UniProtKB-KW"/>
</dbReference>
<protein>
    <recommendedName>
        <fullName evidence="8">mRNA-decapping enzyme C-terminal domain-containing protein</fullName>
    </recommendedName>
</protein>
<dbReference type="GO" id="GO:0000290">
    <property type="term" value="P:deadenylation-dependent decapping of nuclear-transcribed mRNA"/>
    <property type="evidence" value="ECO:0007669"/>
    <property type="project" value="InterPro"/>
</dbReference>
<evidence type="ECO:0000256" key="1">
    <source>
        <dbReference type="ARBA" id="ARBA00004496"/>
    </source>
</evidence>
<dbReference type="PANTHER" id="PTHR16290:SF0">
    <property type="entry name" value="DECAPPING PROTEIN 1, ISOFORM A"/>
    <property type="match status" value="1"/>
</dbReference>
<feature type="region of interest" description="Disordered" evidence="5">
    <location>
        <begin position="471"/>
        <end position="582"/>
    </location>
</feature>
<evidence type="ECO:0000313" key="7">
    <source>
        <dbReference type="Proteomes" id="UP001342314"/>
    </source>
</evidence>
<dbReference type="Gene3D" id="2.30.29.30">
    <property type="entry name" value="Pleckstrin-homology domain (PH domain)/Phosphotyrosine-binding domain (PTB)"/>
    <property type="match status" value="1"/>
</dbReference>
<dbReference type="Proteomes" id="UP001342314">
    <property type="component" value="Unassembled WGS sequence"/>
</dbReference>
<feature type="compositionally biased region" description="Low complexity" evidence="5">
    <location>
        <begin position="536"/>
        <end position="550"/>
    </location>
</feature>
<dbReference type="GO" id="GO:0003729">
    <property type="term" value="F:mRNA binding"/>
    <property type="evidence" value="ECO:0007669"/>
    <property type="project" value="TreeGrafter"/>
</dbReference>
<name>A0AAV5GWA4_9BASI</name>
<dbReference type="GO" id="GO:0000932">
    <property type="term" value="C:P-body"/>
    <property type="evidence" value="ECO:0007669"/>
    <property type="project" value="TreeGrafter"/>
</dbReference>